<feature type="transmembrane region" description="Helical" evidence="1">
    <location>
        <begin position="32"/>
        <end position="51"/>
    </location>
</feature>
<keyword evidence="1" id="KW-0472">Membrane</keyword>
<name>A0A9X1XA52_9BACL</name>
<gene>
    <name evidence="2" type="ORF">LCY76_09680</name>
</gene>
<keyword evidence="1" id="KW-1133">Transmembrane helix</keyword>
<dbReference type="AlphaFoldDB" id="A0A9X1XA52"/>
<dbReference type="Pfam" id="PF17259">
    <property type="entry name" value="DUF5325"/>
    <property type="match status" value="1"/>
</dbReference>
<dbReference type="RefSeq" id="WP_053354631.1">
    <property type="nucleotide sequence ID" value="NZ_JAIWJX010000002.1"/>
</dbReference>
<organism evidence="2 3">
    <name type="scientific">Fictibacillus marinisediminis</name>
    <dbReference type="NCBI Taxonomy" id="2878389"/>
    <lineage>
        <taxon>Bacteria</taxon>
        <taxon>Bacillati</taxon>
        <taxon>Bacillota</taxon>
        <taxon>Bacilli</taxon>
        <taxon>Bacillales</taxon>
        <taxon>Fictibacillaceae</taxon>
        <taxon>Fictibacillus</taxon>
    </lineage>
</organism>
<comment type="caution">
    <text evidence="2">The sequence shown here is derived from an EMBL/GenBank/DDBJ whole genome shotgun (WGS) entry which is preliminary data.</text>
</comment>
<evidence type="ECO:0000313" key="3">
    <source>
        <dbReference type="Proteomes" id="UP001139011"/>
    </source>
</evidence>
<accession>A0A9X1XA52</accession>
<protein>
    <submittedName>
        <fullName evidence="2">YlaF family protein</fullName>
    </submittedName>
</protein>
<dbReference type="EMBL" id="JAIWJX010000002">
    <property type="protein sequence ID" value="MCK6256864.1"/>
    <property type="molecule type" value="Genomic_DNA"/>
</dbReference>
<dbReference type="Proteomes" id="UP001139011">
    <property type="component" value="Unassembled WGS sequence"/>
</dbReference>
<reference evidence="2" key="1">
    <citation type="submission" date="2021-09" db="EMBL/GenBank/DDBJ databases">
        <title>Genome analysis of Fictibacillus sp. KIGAM418 isolated from marine sediment.</title>
        <authorList>
            <person name="Seo M.-J."/>
            <person name="Cho E.-S."/>
            <person name="Hwang C.Y."/>
        </authorList>
    </citation>
    <scope>NUCLEOTIDE SEQUENCE</scope>
    <source>
        <strain evidence="2">KIGAM418</strain>
    </source>
</reference>
<evidence type="ECO:0000313" key="2">
    <source>
        <dbReference type="EMBL" id="MCK6256864.1"/>
    </source>
</evidence>
<proteinExistence type="predicted"/>
<dbReference type="InterPro" id="IPR035211">
    <property type="entry name" value="DUF5325"/>
</dbReference>
<keyword evidence="3" id="KW-1185">Reference proteome</keyword>
<feature type="transmembrane region" description="Helical" evidence="1">
    <location>
        <begin position="7"/>
        <end position="26"/>
    </location>
</feature>
<keyword evidence="1" id="KW-0812">Transmembrane</keyword>
<sequence>MKIENMIFLIIAVLTTFSIALIGVAIGQHSWLIGIIAIIAVFLLMGLGFTLKKRFRERNQS</sequence>
<evidence type="ECO:0000256" key="1">
    <source>
        <dbReference type="SAM" id="Phobius"/>
    </source>
</evidence>